<gene>
    <name evidence="1" type="ORF">MUG09_00200</name>
</gene>
<evidence type="ECO:0000313" key="1">
    <source>
        <dbReference type="EMBL" id="UOM51193.1"/>
    </source>
</evidence>
<dbReference type="Proteomes" id="UP000829708">
    <property type="component" value="Chromosome"/>
</dbReference>
<organism evidence="1 2">
    <name type="scientific">Sphaerochaeta associata</name>
    <dbReference type="NCBI Taxonomy" id="1129264"/>
    <lineage>
        <taxon>Bacteria</taxon>
        <taxon>Pseudomonadati</taxon>
        <taxon>Spirochaetota</taxon>
        <taxon>Spirochaetia</taxon>
        <taxon>Spirochaetales</taxon>
        <taxon>Sphaerochaetaceae</taxon>
        <taxon>Sphaerochaeta</taxon>
    </lineage>
</organism>
<keyword evidence="2" id="KW-1185">Reference proteome</keyword>
<dbReference type="RefSeq" id="WP_244772566.1">
    <property type="nucleotide sequence ID" value="NZ_CP094929.1"/>
</dbReference>
<protein>
    <recommendedName>
        <fullName evidence="3">Lipoprotein</fullName>
    </recommendedName>
</protein>
<accession>A0ABY4DCK2</accession>
<proteinExistence type="predicted"/>
<sequence length="242" mass="26942">MKWLACLSLLVLCISCEFNPLHERRLEVAIAKEHPWKEGSHRPLWHTLVYFDASGSLKRVHLEGGTTRASVTVKREGLTVLCAYPLSNLHPYGGFFYPGCELPVVLTQEQGRLAGLLLDVYAYNAQAIENLNGELLTELAPDTGLLDTSNLLVDLLNGTVDQESLTPKPTLSITLADLPAGNWVSERTGRQSFYFHYGDTISLEAEGGVERWWNQEHQLCLTLFADLIQGTFSTSLSKAPLW</sequence>
<reference evidence="2" key="1">
    <citation type="journal article" date="2024" name="J Bioinform Genom">
        <title>Complete genome sequence of the type strain bacterium Sphaerochaeta associata GLS2t (VKM B-2742)t.</title>
        <authorList>
            <person name="Troshina O.Y."/>
            <person name="Tepeeva A.N."/>
            <person name="Arzamasceva V.O."/>
            <person name="Whitman W.B."/>
            <person name="Varghese N."/>
            <person name="Shapiro N."/>
            <person name="Woyke T."/>
            <person name="Kripides N.C."/>
            <person name="Vasilenko O.V."/>
        </authorList>
    </citation>
    <scope>NUCLEOTIDE SEQUENCE [LARGE SCALE GENOMIC DNA]</scope>
    <source>
        <strain evidence="2">GLS2T</strain>
    </source>
</reference>
<name>A0ABY4DCK2_9SPIR</name>
<dbReference type="EMBL" id="CP094929">
    <property type="protein sequence ID" value="UOM51193.1"/>
    <property type="molecule type" value="Genomic_DNA"/>
</dbReference>
<evidence type="ECO:0008006" key="3">
    <source>
        <dbReference type="Google" id="ProtNLM"/>
    </source>
</evidence>
<evidence type="ECO:0000313" key="2">
    <source>
        <dbReference type="Proteomes" id="UP000829708"/>
    </source>
</evidence>